<dbReference type="Proteomes" id="UP001377567">
    <property type="component" value="Unassembled WGS sequence"/>
</dbReference>
<evidence type="ECO:0000256" key="3">
    <source>
        <dbReference type="ARBA" id="ARBA00022771"/>
    </source>
</evidence>
<evidence type="ECO:0000313" key="6">
    <source>
        <dbReference type="EMBL" id="GMM55476.1"/>
    </source>
</evidence>
<sequence length="797" mass="92054">MYSTDDEMPSSPVDMKIEESYDPNYDIYHPLEINEAMDQDKLWCEPHRKNMDKIWAYFLVSTTDSSYFKCKCCSQVFFFSRRIDWYKTRLLNEHFRSDCSNPPEDISAGLHNPALQRKVYLKKVDKNFRQFAINNKISNIDTVLAMTLKLDLPLSWVDAASRDLDDLISQEPNADSDSTKKEKVLNSKNLTREISTKVTDITEFWKREFASSQYVMDLKMTTTPANFKNKLLKRLNELNQVTFVSLVLDHWSDYKMDGYLGVVLTTFNRETDKLIPFLLKIPRSSFNASEDVLNDIAPILQSFPGLADVVLATATDNTSNIVECCKLLGDPRYLGKQYLGRLPCMPHSTNLMNGSIINSKDEGSATTTKATEQTESDVLTKNNELAYEINTSITKRKIFDEICLKRELVENGESLELKTFCMTRWVSALDSMQRLLLLEPVLQEMASSKRFNVNFTDDDFERAEEVVELLLPLRTLCEMLSNNTCTVKYSLPFLIQYKNTMEQENIKQMGKPKTGEKAIELLIDFTEKMQGYHEQYETDNIHIMSSYLNIDFVNRKFWTRFSKTNKKGVRAQEVTIEMAERYAELLIPLLNMSFEEWVVDTDSNSGALNNDLDADSSYLSEGLMEDEQLEEDDYCTPDRGDDSQFFDTNSIRGKLKELLIDELLTYRALAVAEKKQCARELLKNREYQQENMLLQNCLLSIGIDQIFWKKFGAQLPILSFVDSLFQNIPATSIDAEQMFSWASMQKTKERYNLSDKRFEDLCIIKSFGESVEFKHLNLAACSLKQALAITDEHRNKK</sequence>
<dbReference type="AlphaFoldDB" id="A0AAV5RWD3"/>
<organism evidence="6 7">
    <name type="scientific">Maudiozyma humilis</name>
    <name type="common">Sour dough yeast</name>
    <name type="synonym">Kazachstania humilis</name>
    <dbReference type="NCBI Taxonomy" id="51915"/>
    <lineage>
        <taxon>Eukaryota</taxon>
        <taxon>Fungi</taxon>
        <taxon>Dikarya</taxon>
        <taxon>Ascomycota</taxon>
        <taxon>Saccharomycotina</taxon>
        <taxon>Saccharomycetes</taxon>
        <taxon>Saccharomycetales</taxon>
        <taxon>Saccharomycetaceae</taxon>
        <taxon>Maudiozyma</taxon>
    </lineage>
</organism>
<protein>
    <recommendedName>
        <fullName evidence="8">Transposase</fullName>
    </recommendedName>
</protein>
<keyword evidence="3" id="KW-0863">Zinc-finger</keyword>
<evidence type="ECO:0000313" key="7">
    <source>
        <dbReference type="Proteomes" id="UP001377567"/>
    </source>
</evidence>
<dbReference type="InterPro" id="IPR052035">
    <property type="entry name" value="ZnF_BED_domain_contain"/>
</dbReference>
<dbReference type="PANTHER" id="PTHR46481:SF10">
    <property type="entry name" value="ZINC FINGER BED DOMAIN-CONTAINING PROTEIN 39"/>
    <property type="match status" value="1"/>
</dbReference>
<proteinExistence type="predicted"/>
<accession>A0AAV5RWD3</accession>
<dbReference type="GO" id="GO:0008270">
    <property type="term" value="F:zinc ion binding"/>
    <property type="evidence" value="ECO:0007669"/>
    <property type="project" value="UniProtKB-KW"/>
</dbReference>
<comment type="subcellular location">
    <subcellularLocation>
        <location evidence="1">Nucleus</location>
    </subcellularLocation>
</comment>
<gene>
    <name evidence="6" type="ORF">DAKH74_020920</name>
</gene>
<keyword evidence="7" id="KW-1185">Reference proteome</keyword>
<keyword evidence="2" id="KW-0479">Metal-binding</keyword>
<keyword evidence="5" id="KW-0539">Nucleus</keyword>
<evidence type="ECO:0000256" key="2">
    <source>
        <dbReference type="ARBA" id="ARBA00022723"/>
    </source>
</evidence>
<evidence type="ECO:0000256" key="4">
    <source>
        <dbReference type="ARBA" id="ARBA00022833"/>
    </source>
</evidence>
<name>A0AAV5RWD3_MAUHU</name>
<dbReference type="EMBL" id="BTGD01000005">
    <property type="protein sequence ID" value="GMM55476.1"/>
    <property type="molecule type" value="Genomic_DNA"/>
</dbReference>
<dbReference type="InterPro" id="IPR012337">
    <property type="entry name" value="RNaseH-like_sf"/>
</dbReference>
<keyword evidence="4" id="KW-0862">Zinc</keyword>
<reference evidence="6 7" key="1">
    <citation type="journal article" date="2023" name="Elife">
        <title>Identification of key yeast species and microbe-microbe interactions impacting larval growth of Drosophila in the wild.</title>
        <authorList>
            <person name="Mure A."/>
            <person name="Sugiura Y."/>
            <person name="Maeda R."/>
            <person name="Honda K."/>
            <person name="Sakurai N."/>
            <person name="Takahashi Y."/>
            <person name="Watada M."/>
            <person name="Katoh T."/>
            <person name="Gotoh A."/>
            <person name="Gotoh Y."/>
            <person name="Taniguchi I."/>
            <person name="Nakamura K."/>
            <person name="Hayashi T."/>
            <person name="Katayama T."/>
            <person name="Uemura T."/>
            <person name="Hattori Y."/>
        </authorList>
    </citation>
    <scope>NUCLEOTIDE SEQUENCE [LARGE SCALE GENOMIC DNA]</scope>
    <source>
        <strain evidence="6 7">KH-74</strain>
    </source>
</reference>
<dbReference type="SUPFAM" id="SSF53098">
    <property type="entry name" value="Ribonuclease H-like"/>
    <property type="match status" value="1"/>
</dbReference>
<evidence type="ECO:0000256" key="5">
    <source>
        <dbReference type="ARBA" id="ARBA00023242"/>
    </source>
</evidence>
<comment type="caution">
    <text evidence="6">The sequence shown here is derived from an EMBL/GenBank/DDBJ whole genome shotgun (WGS) entry which is preliminary data.</text>
</comment>
<evidence type="ECO:0008006" key="8">
    <source>
        <dbReference type="Google" id="ProtNLM"/>
    </source>
</evidence>
<dbReference type="GO" id="GO:0005634">
    <property type="term" value="C:nucleus"/>
    <property type="evidence" value="ECO:0007669"/>
    <property type="project" value="UniProtKB-SubCell"/>
</dbReference>
<evidence type="ECO:0000256" key="1">
    <source>
        <dbReference type="ARBA" id="ARBA00004123"/>
    </source>
</evidence>
<dbReference type="PANTHER" id="PTHR46481">
    <property type="entry name" value="ZINC FINGER BED DOMAIN-CONTAINING PROTEIN 4"/>
    <property type="match status" value="1"/>
</dbReference>